<protein>
    <submittedName>
        <fullName evidence="2">Uncharacterized protein</fullName>
    </submittedName>
</protein>
<feature type="region of interest" description="Disordered" evidence="1">
    <location>
        <begin position="1"/>
        <end position="26"/>
    </location>
</feature>
<evidence type="ECO:0000256" key="1">
    <source>
        <dbReference type="SAM" id="MobiDB-lite"/>
    </source>
</evidence>
<dbReference type="Proteomes" id="UP000799764">
    <property type="component" value="Unassembled WGS sequence"/>
</dbReference>
<dbReference type="AlphaFoldDB" id="A0A9P4PF23"/>
<accession>A0A9P4PF23</accession>
<gene>
    <name evidence="2" type="ORF">P171DRAFT_53177</name>
</gene>
<name>A0A9P4PF23_9PLEO</name>
<comment type="caution">
    <text evidence="2">The sequence shown here is derived from an EMBL/GenBank/DDBJ whole genome shotgun (WGS) entry which is preliminary data.</text>
</comment>
<keyword evidence="3" id="KW-1185">Reference proteome</keyword>
<reference evidence="2" key="1">
    <citation type="journal article" date="2020" name="Stud. Mycol.">
        <title>101 Dothideomycetes genomes: a test case for predicting lifestyles and emergence of pathogens.</title>
        <authorList>
            <person name="Haridas S."/>
            <person name="Albert R."/>
            <person name="Binder M."/>
            <person name="Bloem J."/>
            <person name="Labutti K."/>
            <person name="Salamov A."/>
            <person name="Andreopoulos B."/>
            <person name="Baker S."/>
            <person name="Barry K."/>
            <person name="Bills G."/>
            <person name="Bluhm B."/>
            <person name="Cannon C."/>
            <person name="Castanera R."/>
            <person name="Culley D."/>
            <person name="Daum C."/>
            <person name="Ezra D."/>
            <person name="Gonzalez J."/>
            <person name="Henrissat B."/>
            <person name="Kuo A."/>
            <person name="Liang C."/>
            <person name="Lipzen A."/>
            <person name="Lutzoni F."/>
            <person name="Magnuson J."/>
            <person name="Mondo S."/>
            <person name="Nolan M."/>
            <person name="Ohm R."/>
            <person name="Pangilinan J."/>
            <person name="Park H.-J."/>
            <person name="Ramirez L."/>
            <person name="Alfaro M."/>
            <person name="Sun H."/>
            <person name="Tritt A."/>
            <person name="Yoshinaga Y."/>
            <person name="Zwiers L.-H."/>
            <person name="Turgeon B."/>
            <person name="Goodwin S."/>
            <person name="Spatafora J."/>
            <person name="Crous P."/>
            <person name="Grigoriev I."/>
        </authorList>
    </citation>
    <scope>NUCLEOTIDE SEQUENCE</scope>
    <source>
        <strain evidence="2">CBS 690.94</strain>
    </source>
</reference>
<sequence>MATNPEDGWETASDSGEESKSKASEIGQDVESINDVLQDNPNLKFGFVIYRCCTYDDQEKWDRFMKKLRRRTRLNLRDENAEHLYDRIDWCVQEDPKLASCSEAKVRSRFKKWIKESGEEQYWLPSSRFLACVMVDEHDLKSVLRGPSTEEFDADGSGYVTLVSLDKDEGHMSVGLSYLVPRVYALLESCGWDNFAVGDTDVACP</sequence>
<dbReference type="EMBL" id="MU001503">
    <property type="protein sequence ID" value="KAF2442951.1"/>
    <property type="molecule type" value="Genomic_DNA"/>
</dbReference>
<evidence type="ECO:0000313" key="3">
    <source>
        <dbReference type="Proteomes" id="UP000799764"/>
    </source>
</evidence>
<dbReference type="OrthoDB" id="4424523at2759"/>
<organism evidence="2 3">
    <name type="scientific">Karstenula rhodostoma CBS 690.94</name>
    <dbReference type="NCBI Taxonomy" id="1392251"/>
    <lineage>
        <taxon>Eukaryota</taxon>
        <taxon>Fungi</taxon>
        <taxon>Dikarya</taxon>
        <taxon>Ascomycota</taxon>
        <taxon>Pezizomycotina</taxon>
        <taxon>Dothideomycetes</taxon>
        <taxon>Pleosporomycetidae</taxon>
        <taxon>Pleosporales</taxon>
        <taxon>Massarineae</taxon>
        <taxon>Didymosphaeriaceae</taxon>
        <taxon>Karstenula</taxon>
    </lineage>
</organism>
<proteinExistence type="predicted"/>
<evidence type="ECO:0000313" key="2">
    <source>
        <dbReference type="EMBL" id="KAF2442951.1"/>
    </source>
</evidence>